<protein>
    <submittedName>
        <fullName evidence="2">Uncharacterized protein</fullName>
    </submittedName>
</protein>
<keyword evidence="1" id="KW-0378">Hydrolase</keyword>
<proteinExistence type="predicted"/>
<evidence type="ECO:0000256" key="1">
    <source>
        <dbReference type="ARBA" id="ARBA00022801"/>
    </source>
</evidence>
<dbReference type="AlphaFoldDB" id="A0A382B8D9"/>
<dbReference type="SUPFAM" id="SSF48208">
    <property type="entry name" value="Six-hairpin glycosidases"/>
    <property type="match status" value="1"/>
</dbReference>
<dbReference type="Gene3D" id="1.50.10.10">
    <property type="match status" value="1"/>
</dbReference>
<dbReference type="EMBL" id="UINC01028470">
    <property type="protein sequence ID" value="SVB09503.1"/>
    <property type="molecule type" value="Genomic_DNA"/>
</dbReference>
<feature type="non-terminal residue" evidence="2">
    <location>
        <position position="1"/>
    </location>
</feature>
<dbReference type="GO" id="GO:0016787">
    <property type="term" value="F:hydrolase activity"/>
    <property type="evidence" value="ECO:0007669"/>
    <property type="project" value="UniProtKB-KW"/>
</dbReference>
<name>A0A382B8D9_9ZZZZ</name>
<dbReference type="InterPro" id="IPR012341">
    <property type="entry name" value="6hp_glycosidase-like_sf"/>
</dbReference>
<accession>A0A382B8D9</accession>
<dbReference type="InterPro" id="IPR052043">
    <property type="entry name" value="PolySaccharide_Degr_Enz"/>
</dbReference>
<dbReference type="InterPro" id="IPR008928">
    <property type="entry name" value="6-hairpin_glycosidase_sf"/>
</dbReference>
<dbReference type="GO" id="GO:0005975">
    <property type="term" value="P:carbohydrate metabolic process"/>
    <property type="evidence" value="ECO:0007669"/>
    <property type="project" value="InterPro"/>
</dbReference>
<organism evidence="2">
    <name type="scientific">marine metagenome</name>
    <dbReference type="NCBI Taxonomy" id="408172"/>
    <lineage>
        <taxon>unclassified sequences</taxon>
        <taxon>metagenomes</taxon>
        <taxon>ecological metagenomes</taxon>
    </lineage>
</organism>
<dbReference type="Pfam" id="PF07470">
    <property type="entry name" value="Glyco_hydro_88"/>
    <property type="match status" value="1"/>
</dbReference>
<dbReference type="InterPro" id="IPR010905">
    <property type="entry name" value="Glyco_hydro_88"/>
</dbReference>
<evidence type="ECO:0000313" key="2">
    <source>
        <dbReference type="EMBL" id="SVB09503.1"/>
    </source>
</evidence>
<dbReference type="PANTHER" id="PTHR33886">
    <property type="entry name" value="UNSATURATED RHAMNOGALACTURONAN HYDROLASE (EUROFUNG)"/>
    <property type="match status" value="1"/>
</dbReference>
<reference evidence="2" key="1">
    <citation type="submission" date="2018-05" db="EMBL/GenBank/DDBJ databases">
        <authorList>
            <person name="Lanie J.A."/>
            <person name="Ng W.-L."/>
            <person name="Kazmierczak K.M."/>
            <person name="Andrzejewski T.M."/>
            <person name="Davidsen T.M."/>
            <person name="Wayne K.J."/>
            <person name="Tettelin H."/>
            <person name="Glass J.I."/>
            <person name="Rusch D."/>
            <person name="Podicherti R."/>
            <person name="Tsui H.-C.T."/>
            <person name="Winkler M.E."/>
        </authorList>
    </citation>
    <scope>NUCLEOTIDE SEQUENCE</scope>
</reference>
<dbReference type="PANTHER" id="PTHR33886:SF8">
    <property type="entry name" value="UNSATURATED RHAMNOGALACTURONAN HYDROLASE (EUROFUNG)"/>
    <property type="match status" value="1"/>
</dbReference>
<sequence length="536" mass="58333">VTRSLGQILALLDRNAYSVETSRTRILLLGGLSGYQADVDMALHALELFAGGGDALSLRIALSAVPCANPDGLRLNSAPGNGAGGVPSEAYPPEGKFYYDTEDPEKRYLWRWVCFQAPDLVLELQSGDSLTWEHNKAAKSLAPGLAAKTISGEQGFSAALGSGYPDGLGTIPALRLTATDEQLPRELGRLFSMLRQLDVLTRSDARKALDVRRSRSKTEIAKVLATAYGHTFDPVVYTQGVPISGRLRLHQLEPGGDDPTPEVTSLLQQFAIGGMPEDLAPSALASVVWADELADATGEARYNELVIQAADRFESRGQGSAPKPCDPDFRTEDMFMSGAILGRAFKLTGKAEYTDILAGFLLDGKIQQPHGLFWHCRSAAYYWGRGNGFAAMGLAESLTYLPVDHAQRPAILAMFGRLMESLRRLQHPSGQLNQVLDIPGSYLEFTATCMMGYSVARGIRMGFLPDDFRESLDLAWQGVSERVDNVGNVVDGCTSTGVQNNVREYLDRPAIFGFDDRSGGMALWFAVEMERLRRGI</sequence>
<gene>
    <name evidence="2" type="ORF">METZ01_LOCUS162357</name>
</gene>